<dbReference type="Gene3D" id="1.20.1260.10">
    <property type="match status" value="1"/>
</dbReference>
<accession>A0ABU8PLI7</accession>
<dbReference type="EMBL" id="JBBGZH010000003">
    <property type="protein sequence ID" value="MEJ5022906.1"/>
    <property type="molecule type" value="Genomic_DNA"/>
</dbReference>
<protein>
    <submittedName>
        <fullName evidence="2">Manganese catalase family protein</fullName>
    </submittedName>
</protein>
<organism evidence="2 3">
    <name type="scientific">Ochrobactrum vermis</name>
    <dbReference type="NCBI Taxonomy" id="1827297"/>
    <lineage>
        <taxon>Bacteria</taxon>
        <taxon>Pseudomonadati</taxon>
        <taxon>Pseudomonadota</taxon>
        <taxon>Alphaproteobacteria</taxon>
        <taxon>Hyphomicrobiales</taxon>
        <taxon>Brucellaceae</taxon>
        <taxon>Brucella/Ochrobactrum group</taxon>
        <taxon>Ochrobactrum</taxon>
    </lineage>
</organism>
<gene>
    <name evidence="2" type="ORF">WH297_24695</name>
</gene>
<keyword evidence="3" id="KW-1185">Reference proteome</keyword>
<dbReference type="Proteomes" id="UP001375812">
    <property type="component" value="Unassembled WGS sequence"/>
</dbReference>
<comment type="caution">
    <text evidence="2">The sequence shown here is derived from an EMBL/GenBank/DDBJ whole genome shotgun (WGS) entry which is preliminary data.</text>
</comment>
<dbReference type="Pfam" id="PF05067">
    <property type="entry name" value="Mn_catalase"/>
    <property type="match status" value="1"/>
</dbReference>
<dbReference type="InterPro" id="IPR009078">
    <property type="entry name" value="Ferritin-like_SF"/>
</dbReference>
<reference evidence="2 3" key="1">
    <citation type="submission" date="2023-12" db="EMBL/GenBank/DDBJ databases">
        <title>Gut-associated functions are favored during microbiome assembly across C. elegans life.</title>
        <authorList>
            <person name="Zimmermann J."/>
        </authorList>
    </citation>
    <scope>NUCLEOTIDE SEQUENCE [LARGE SCALE GENOMIC DNA]</scope>
    <source>
        <strain evidence="2 3">MYb71</strain>
    </source>
</reference>
<evidence type="ECO:0000313" key="3">
    <source>
        <dbReference type="Proteomes" id="UP001375812"/>
    </source>
</evidence>
<dbReference type="SUPFAM" id="SSF47240">
    <property type="entry name" value="Ferritin-like"/>
    <property type="match status" value="1"/>
</dbReference>
<sequence length="99" mass="11482">MHNFFLENGARMHKLRVYETVSDPVSREICGYLLVRGGVHARAYALALKHLTSVEMDKMLPIPNIPTYKIPEARRYMDEGVHRRLYRFGSKDYSELAAI</sequence>
<comment type="similarity">
    <text evidence="1">Belongs to the manganese catalase family.</text>
</comment>
<name>A0ABU8PLI7_9HYPH</name>
<proteinExistence type="inferred from homology"/>
<dbReference type="InterPro" id="IPR007760">
    <property type="entry name" value="Mn_catalase"/>
</dbReference>
<evidence type="ECO:0000256" key="1">
    <source>
        <dbReference type="ARBA" id="ARBA00007644"/>
    </source>
</evidence>
<dbReference type="InterPro" id="IPR012347">
    <property type="entry name" value="Ferritin-like"/>
</dbReference>
<evidence type="ECO:0000313" key="2">
    <source>
        <dbReference type="EMBL" id="MEJ5022906.1"/>
    </source>
</evidence>